<evidence type="ECO:0000313" key="7">
    <source>
        <dbReference type="Proteomes" id="UP000232003"/>
    </source>
</evidence>
<dbReference type="KEGG" id="nfl:COO91_07714"/>
<evidence type="ECO:0000256" key="1">
    <source>
        <dbReference type="ARBA" id="ARBA00009347"/>
    </source>
</evidence>
<keyword evidence="4" id="KW-0472">Membrane</keyword>
<evidence type="ECO:0000256" key="2">
    <source>
        <dbReference type="ARBA" id="ARBA00022630"/>
    </source>
</evidence>
<evidence type="ECO:0000256" key="3">
    <source>
        <dbReference type="ARBA" id="ARBA00022827"/>
    </source>
</evidence>
<dbReference type="InterPro" id="IPR009075">
    <property type="entry name" value="AcylCo_DH/oxidase_C"/>
</dbReference>
<protein>
    <submittedName>
        <fullName evidence="6">Acyl-CoA dehydrogenase related to the alkylation response protein AidB</fullName>
    </submittedName>
</protein>
<reference evidence="6 7" key="1">
    <citation type="submission" date="2017-11" db="EMBL/GenBank/DDBJ databases">
        <title>Complete genome of a free-living desiccation-tolerant cyanobacterium and its photosynthetic adaptation to extreme terrestrial habitat.</title>
        <authorList>
            <person name="Shang J."/>
        </authorList>
    </citation>
    <scope>NUCLEOTIDE SEQUENCE [LARGE SCALE GENOMIC DNA]</scope>
    <source>
        <strain evidence="6 7">CCNUN1</strain>
    </source>
</reference>
<dbReference type="InterPro" id="IPR009100">
    <property type="entry name" value="AcylCoA_DH/oxidase_NM_dom_sf"/>
</dbReference>
<dbReference type="Gene3D" id="2.40.110.10">
    <property type="entry name" value="Butyryl-CoA Dehydrogenase, subunit A, domain 2"/>
    <property type="match status" value="1"/>
</dbReference>
<evidence type="ECO:0000256" key="4">
    <source>
        <dbReference type="SAM" id="Phobius"/>
    </source>
</evidence>
<name>A0A2K8T205_9NOSO</name>
<organism evidence="6 7">
    <name type="scientific">Nostoc flagelliforme CCNUN1</name>
    <dbReference type="NCBI Taxonomy" id="2038116"/>
    <lineage>
        <taxon>Bacteria</taxon>
        <taxon>Bacillati</taxon>
        <taxon>Cyanobacteriota</taxon>
        <taxon>Cyanophyceae</taxon>
        <taxon>Nostocales</taxon>
        <taxon>Nostocaceae</taxon>
        <taxon>Nostoc</taxon>
    </lineage>
</organism>
<dbReference type="AlphaFoldDB" id="A0A2K8T205"/>
<dbReference type="PANTHER" id="PTHR43884">
    <property type="entry name" value="ACYL-COA DEHYDROGENASE"/>
    <property type="match status" value="1"/>
</dbReference>
<dbReference type="PANTHER" id="PTHR43884:SF12">
    <property type="entry name" value="ISOVALERYL-COA DEHYDROGENASE, MITOCHONDRIAL-RELATED"/>
    <property type="match status" value="1"/>
</dbReference>
<dbReference type="Pfam" id="PF00441">
    <property type="entry name" value="Acyl-CoA_dh_1"/>
    <property type="match status" value="1"/>
</dbReference>
<sequence>MIGWKASHHAEIYLDNVPVPAENLIGQEGGAAKLLMLLPEVAIGLAASYVGLARAAYEYALNYAKRRVSWGRPIIEHQSVALKLADMMINTQAARLMVWNAAVK</sequence>
<dbReference type="EMBL" id="CP024785">
    <property type="protein sequence ID" value="AUB41660.1"/>
    <property type="molecule type" value="Genomic_DNA"/>
</dbReference>
<accession>A0A2K8T205</accession>
<keyword evidence="2" id="KW-0285">Flavoprotein</keyword>
<comment type="similarity">
    <text evidence="1">Belongs to the acyl-CoA dehydrogenase family.</text>
</comment>
<feature type="transmembrane region" description="Helical" evidence="4">
    <location>
        <begin position="34"/>
        <end position="57"/>
    </location>
</feature>
<proteinExistence type="inferred from homology"/>
<dbReference type="InterPro" id="IPR046373">
    <property type="entry name" value="Acyl-CoA_Oxase/DH_mid-dom_sf"/>
</dbReference>
<dbReference type="Proteomes" id="UP000232003">
    <property type="component" value="Chromosome"/>
</dbReference>
<evidence type="ECO:0000313" key="6">
    <source>
        <dbReference type="EMBL" id="AUB41660.1"/>
    </source>
</evidence>
<keyword evidence="4" id="KW-1133">Transmembrane helix</keyword>
<dbReference type="InterPro" id="IPR036250">
    <property type="entry name" value="AcylCo_DH-like_C"/>
</dbReference>
<evidence type="ECO:0000259" key="5">
    <source>
        <dbReference type="Pfam" id="PF00441"/>
    </source>
</evidence>
<keyword evidence="4" id="KW-0812">Transmembrane</keyword>
<keyword evidence="7" id="KW-1185">Reference proteome</keyword>
<gene>
    <name evidence="6" type="ORF">COO91_07714</name>
</gene>
<dbReference type="Gene3D" id="1.20.140.10">
    <property type="entry name" value="Butyryl-CoA Dehydrogenase, subunit A, domain 3"/>
    <property type="match status" value="1"/>
</dbReference>
<dbReference type="SUPFAM" id="SSF56645">
    <property type="entry name" value="Acyl-CoA dehydrogenase NM domain-like"/>
    <property type="match status" value="1"/>
</dbReference>
<keyword evidence="3" id="KW-0274">FAD</keyword>
<feature type="domain" description="Acyl-CoA dehydrogenase/oxidase C-terminal" evidence="5">
    <location>
        <begin position="40"/>
        <end position="102"/>
    </location>
</feature>
<dbReference type="SUPFAM" id="SSF47203">
    <property type="entry name" value="Acyl-CoA dehydrogenase C-terminal domain-like"/>
    <property type="match status" value="1"/>
</dbReference>
<dbReference type="GO" id="GO:0003995">
    <property type="term" value="F:acyl-CoA dehydrogenase activity"/>
    <property type="evidence" value="ECO:0007669"/>
    <property type="project" value="TreeGrafter"/>
</dbReference>